<reference evidence="2 3" key="1">
    <citation type="submission" date="2015-06" db="EMBL/GenBank/DDBJ databases">
        <title>Talaromyces atroroseus IBT 11181 draft genome.</title>
        <authorList>
            <person name="Rasmussen K.B."/>
            <person name="Rasmussen S."/>
            <person name="Petersen B."/>
            <person name="Sicheritz-Ponten T."/>
            <person name="Mortensen U.H."/>
            <person name="Thrane U."/>
        </authorList>
    </citation>
    <scope>NUCLEOTIDE SEQUENCE [LARGE SCALE GENOMIC DNA]</scope>
    <source>
        <strain evidence="2 3">IBT 11181</strain>
    </source>
</reference>
<dbReference type="PANTHER" id="PTHR38111">
    <property type="entry name" value="ZN(2)-C6 FUNGAL-TYPE DOMAIN-CONTAINING PROTEIN-RELATED"/>
    <property type="match status" value="1"/>
</dbReference>
<dbReference type="AlphaFoldDB" id="A0A225AR73"/>
<evidence type="ECO:0000313" key="3">
    <source>
        <dbReference type="Proteomes" id="UP000214365"/>
    </source>
</evidence>
<dbReference type="RefSeq" id="XP_020118200.1">
    <property type="nucleotide sequence ID" value="XM_020268968.1"/>
</dbReference>
<evidence type="ECO:0000256" key="1">
    <source>
        <dbReference type="SAM" id="SignalP"/>
    </source>
</evidence>
<feature type="chain" id="PRO_5012804687" evidence="1">
    <location>
        <begin position="24"/>
        <end position="376"/>
    </location>
</feature>
<dbReference type="InterPro" id="IPR053178">
    <property type="entry name" value="Osmoadaptation_assoc"/>
</dbReference>
<accession>A0A225AR73</accession>
<evidence type="ECO:0000313" key="2">
    <source>
        <dbReference type="EMBL" id="OKL58079.1"/>
    </source>
</evidence>
<dbReference type="Proteomes" id="UP000214365">
    <property type="component" value="Unassembled WGS sequence"/>
</dbReference>
<protein>
    <submittedName>
        <fullName evidence="2">Uncharacterized protein</fullName>
    </submittedName>
</protein>
<dbReference type="STRING" id="1441469.A0A225AR73"/>
<dbReference type="InterPro" id="IPR021858">
    <property type="entry name" value="Fun_TF"/>
</dbReference>
<gene>
    <name evidence="2" type="ORF">UA08_06666</name>
</gene>
<sequence>MAQNTSLHTIRAPLLAPSLLLLALQSRQYTVLKEALKWYHLGLKYVRKRLKHLDIKESDDREDKFLICAALLMSFYESLNDTIVGGYEQHVLGAVALLQAKGPEIFARPEYHGLFRAIRGHAIHVSLTTGNPTCLAEEAWLSIPFFHSLKSNSEKINDILLLMPSYLFELRAKLSCITDLTESERIKNEFMQKLSHILEALDGMQIPIAQLENPSPYFSNKYYTDLDDQSLDYYRGSYSFSTAIEAKEIAMHASARIIILCILSSVTLSSSLSSASCFVIQSYYGDEDITREIEQASTSILSAAMFLSQVEIGCAYVRMVLPLQLVAQVSRNHTQRTAARTILQSWWKEKPIKGLTGLALRSIDSGSSNLLEILSV</sequence>
<dbReference type="PANTHER" id="PTHR38111:SF11">
    <property type="entry name" value="TRANSCRIPTION FACTOR DOMAIN-CONTAINING PROTEIN-RELATED"/>
    <property type="match status" value="1"/>
</dbReference>
<proteinExistence type="predicted"/>
<comment type="caution">
    <text evidence="2">The sequence shown here is derived from an EMBL/GenBank/DDBJ whole genome shotgun (WGS) entry which is preliminary data.</text>
</comment>
<organism evidence="2 3">
    <name type="scientific">Talaromyces atroroseus</name>
    <dbReference type="NCBI Taxonomy" id="1441469"/>
    <lineage>
        <taxon>Eukaryota</taxon>
        <taxon>Fungi</taxon>
        <taxon>Dikarya</taxon>
        <taxon>Ascomycota</taxon>
        <taxon>Pezizomycotina</taxon>
        <taxon>Eurotiomycetes</taxon>
        <taxon>Eurotiomycetidae</taxon>
        <taxon>Eurotiales</taxon>
        <taxon>Trichocomaceae</taxon>
        <taxon>Talaromyces</taxon>
        <taxon>Talaromyces sect. Trachyspermi</taxon>
    </lineage>
</organism>
<feature type="signal peptide" evidence="1">
    <location>
        <begin position="1"/>
        <end position="23"/>
    </location>
</feature>
<dbReference type="GeneID" id="31006421"/>
<dbReference type="OrthoDB" id="3525185at2759"/>
<dbReference type="EMBL" id="LFMY01000010">
    <property type="protein sequence ID" value="OKL58079.1"/>
    <property type="molecule type" value="Genomic_DNA"/>
</dbReference>
<keyword evidence="1" id="KW-0732">Signal</keyword>
<keyword evidence="3" id="KW-1185">Reference proteome</keyword>
<dbReference type="Pfam" id="PF11951">
    <property type="entry name" value="Fungal_trans_2"/>
    <property type="match status" value="1"/>
</dbReference>
<name>A0A225AR73_TALAT</name>